<protein>
    <submittedName>
        <fullName evidence="2">Uncharacterized protein</fullName>
    </submittedName>
</protein>
<organism evidence="2 3">
    <name type="scientific">Skeletonema marinoi</name>
    <dbReference type="NCBI Taxonomy" id="267567"/>
    <lineage>
        <taxon>Eukaryota</taxon>
        <taxon>Sar</taxon>
        <taxon>Stramenopiles</taxon>
        <taxon>Ochrophyta</taxon>
        <taxon>Bacillariophyta</taxon>
        <taxon>Coscinodiscophyceae</taxon>
        <taxon>Thalassiosirophycidae</taxon>
        <taxon>Thalassiosirales</taxon>
        <taxon>Skeletonemataceae</taxon>
        <taxon>Skeletonema</taxon>
        <taxon>Skeletonema marinoi-dohrnii complex</taxon>
    </lineage>
</organism>
<dbReference type="Proteomes" id="UP001224775">
    <property type="component" value="Unassembled WGS sequence"/>
</dbReference>
<name>A0AAD8Y0D0_9STRA</name>
<feature type="region of interest" description="Disordered" evidence="1">
    <location>
        <begin position="121"/>
        <end position="141"/>
    </location>
</feature>
<accession>A0AAD8Y0D0</accession>
<gene>
    <name evidence="2" type="ORF">QTG54_012369</name>
</gene>
<evidence type="ECO:0000313" key="3">
    <source>
        <dbReference type="Proteomes" id="UP001224775"/>
    </source>
</evidence>
<dbReference type="EMBL" id="JATAAI010000027">
    <property type="protein sequence ID" value="KAK1736924.1"/>
    <property type="molecule type" value="Genomic_DNA"/>
</dbReference>
<sequence>MSKFILSQMALLQSQQQTGDSSVNSNVTPRSFYTSWLPNYMWYQTIAADASSVMRPTSLCSGTGITGDEQYLNPEMLKVFEMFSTYFVGSKHLFQEADEDDDDNGAQMRRSYWMDTIEEIDSAEESSEESTSSDSEASDESDMVYELGEVGSADIDQFVDTEKQIEILQTVINDLRKSRVNDRPFVSIEASAPGPGSNLSSSTSTNDGKAPGTESNLSSSLSNDASGRESNLTSSTLTNDI</sequence>
<evidence type="ECO:0000256" key="1">
    <source>
        <dbReference type="SAM" id="MobiDB-lite"/>
    </source>
</evidence>
<feature type="compositionally biased region" description="Polar residues" evidence="1">
    <location>
        <begin position="197"/>
        <end position="207"/>
    </location>
</feature>
<reference evidence="2" key="1">
    <citation type="submission" date="2023-06" db="EMBL/GenBank/DDBJ databases">
        <title>Survivors Of The Sea: Transcriptome response of Skeletonema marinoi to long-term dormancy.</title>
        <authorList>
            <person name="Pinder M.I.M."/>
            <person name="Kourtchenko O."/>
            <person name="Robertson E.K."/>
            <person name="Larsson T."/>
            <person name="Maumus F."/>
            <person name="Osuna-Cruz C.M."/>
            <person name="Vancaester E."/>
            <person name="Stenow R."/>
            <person name="Vandepoele K."/>
            <person name="Ploug H."/>
            <person name="Bruchert V."/>
            <person name="Godhe A."/>
            <person name="Topel M."/>
        </authorList>
    </citation>
    <scope>NUCLEOTIDE SEQUENCE</scope>
    <source>
        <strain evidence="2">R05AC</strain>
    </source>
</reference>
<feature type="region of interest" description="Disordered" evidence="1">
    <location>
        <begin position="186"/>
        <end position="241"/>
    </location>
</feature>
<dbReference type="AlphaFoldDB" id="A0AAD8Y0D0"/>
<comment type="caution">
    <text evidence="2">The sequence shown here is derived from an EMBL/GenBank/DDBJ whole genome shotgun (WGS) entry which is preliminary data.</text>
</comment>
<feature type="compositionally biased region" description="Polar residues" evidence="1">
    <location>
        <begin position="224"/>
        <end position="241"/>
    </location>
</feature>
<evidence type="ECO:0000313" key="2">
    <source>
        <dbReference type="EMBL" id="KAK1736924.1"/>
    </source>
</evidence>
<proteinExistence type="predicted"/>
<keyword evidence="3" id="KW-1185">Reference proteome</keyword>